<comment type="caution">
    <text evidence="1">The sequence shown here is derived from an EMBL/GenBank/DDBJ whole genome shotgun (WGS) entry which is preliminary data.</text>
</comment>
<dbReference type="OrthoDB" id="2406350at2759"/>
<dbReference type="EMBL" id="QKYT01000875">
    <property type="protein sequence ID" value="RIA80930.1"/>
    <property type="molecule type" value="Genomic_DNA"/>
</dbReference>
<gene>
    <name evidence="1" type="ORF">C1645_837845</name>
</gene>
<dbReference type="InterPro" id="IPR010982">
    <property type="entry name" value="Lambda_DNA-bd_dom_sf"/>
</dbReference>
<evidence type="ECO:0000313" key="2">
    <source>
        <dbReference type="Proteomes" id="UP000265703"/>
    </source>
</evidence>
<evidence type="ECO:0000313" key="1">
    <source>
        <dbReference type="EMBL" id="RIA80930.1"/>
    </source>
</evidence>
<name>A0A397S3E4_9GLOM</name>
<reference evidence="1 2" key="1">
    <citation type="submission" date="2018-06" db="EMBL/GenBank/DDBJ databases">
        <title>Comparative genomics reveals the genomic features of Rhizophagus irregularis, R. cerebriforme, R. diaphanum and Gigaspora rosea, and their symbiotic lifestyle signature.</title>
        <authorList>
            <person name="Morin E."/>
            <person name="San Clemente H."/>
            <person name="Chen E.C.H."/>
            <person name="De La Providencia I."/>
            <person name="Hainaut M."/>
            <person name="Kuo A."/>
            <person name="Kohler A."/>
            <person name="Murat C."/>
            <person name="Tang N."/>
            <person name="Roy S."/>
            <person name="Loubradou J."/>
            <person name="Henrissat B."/>
            <person name="Grigoriev I.V."/>
            <person name="Corradi N."/>
            <person name="Roux C."/>
            <person name="Martin F.M."/>
        </authorList>
    </citation>
    <scope>NUCLEOTIDE SEQUENCE [LARGE SCALE GENOMIC DNA]</scope>
    <source>
        <strain evidence="1 2">DAOM 227022</strain>
    </source>
</reference>
<dbReference type="SUPFAM" id="SSF47413">
    <property type="entry name" value="lambda repressor-like DNA-binding domains"/>
    <property type="match status" value="1"/>
</dbReference>
<organism evidence="1 2">
    <name type="scientific">Glomus cerebriforme</name>
    <dbReference type="NCBI Taxonomy" id="658196"/>
    <lineage>
        <taxon>Eukaryota</taxon>
        <taxon>Fungi</taxon>
        <taxon>Fungi incertae sedis</taxon>
        <taxon>Mucoromycota</taxon>
        <taxon>Glomeromycotina</taxon>
        <taxon>Glomeromycetes</taxon>
        <taxon>Glomerales</taxon>
        <taxon>Glomeraceae</taxon>
        <taxon>Glomus</taxon>
    </lineage>
</organism>
<keyword evidence="2" id="KW-1185">Reference proteome</keyword>
<dbReference type="AlphaFoldDB" id="A0A397S3E4"/>
<proteinExistence type="predicted"/>
<sequence length="120" mass="14031">MNKNNSEKQNFKKYLQEIEKPNYDGSDISRSLPTNASSVDKTKYQICEKILAYQQDNNLTIEKVASKIHLTTAETKEIFHYHLDRFTLERLITYANRLLSPLEIEVIVSQKKQTKHTQTV</sequence>
<dbReference type="Proteomes" id="UP000265703">
    <property type="component" value="Unassembled WGS sequence"/>
</dbReference>
<protein>
    <submittedName>
        <fullName evidence="1">Uncharacterized protein</fullName>
    </submittedName>
</protein>
<dbReference type="Gene3D" id="1.10.260.40">
    <property type="entry name" value="lambda repressor-like DNA-binding domains"/>
    <property type="match status" value="1"/>
</dbReference>
<dbReference type="GO" id="GO:0003677">
    <property type="term" value="F:DNA binding"/>
    <property type="evidence" value="ECO:0007669"/>
    <property type="project" value="InterPro"/>
</dbReference>
<accession>A0A397S3E4</accession>